<evidence type="ECO:0000313" key="3">
    <source>
        <dbReference type="Proteomes" id="UP000518605"/>
    </source>
</evidence>
<sequence>MKKKTVKRKVLAPKKTKAVRRGTLKRKAKSVGLKKKATRPKALKLRKKGNRKRIYAKRRAVPVRASAEEQLHEGNTRLIVYIPFNNLNVRETLPASISALTLPEANTQFTEAWINKRVEIFMNFTLKSLLNQTNPHYLAYIVYHDTSRFFIENALLGYPALPSNIRFISSSEYEAEVIRQLEGYKYWYELHLYSDDMYHKAYIDMLYNYRPRPGTKVLICQNGYIYNSVSNILAKYFNFSSSFNCLIYKVSDYINGVRHNIFQPSETGVWTGAIQLEHEIMPYPVYINHGHDANTAFFFAQEVQNNAAQDVWTNNAGHYSLFGDIIYDPYMKQRILEDFLGASAPVASPPYMTV</sequence>
<dbReference type="EMBL" id="JACHXW010000020">
    <property type="protein sequence ID" value="MBB3154960.1"/>
    <property type="molecule type" value="Genomic_DNA"/>
</dbReference>
<name>A0A7W5GCL6_9BACL</name>
<dbReference type="RefSeq" id="WP_183569207.1">
    <property type="nucleotide sequence ID" value="NZ_CBCSLB010000002.1"/>
</dbReference>
<dbReference type="AlphaFoldDB" id="A0A7W5GCL6"/>
<organism evidence="2 3">
    <name type="scientific">Paenibacillus endophyticus</name>
    <dbReference type="NCBI Taxonomy" id="1294268"/>
    <lineage>
        <taxon>Bacteria</taxon>
        <taxon>Bacillati</taxon>
        <taxon>Bacillota</taxon>
        <taxon>Bacilli</taxon>
        <taxon>Bacillales</taxon>
        <taxon>Paenibacillaceae</taxon>
        <taxon>Paenibacillus</taxon>
    </lineage>
</organism>
<keyword evidence="3" id="KW-1185">Reference proteome</keyword>
<dbReference type="Proteomes" id="UP000518605">
    <property type="component" value="Unassembled WGS sequence"/>
</dbReference>
<proteinExistence type="predicted"/>
<evidence type="ECO:0000256" key="1">
    <source>
        <dbReference type="SAM" id="MobiDB-lite"/>
    </source>
</evidence>
<accession>A0A7W5GCL6</accession>
<comment type="caution">
    <text evidence="2">The sequence shown here is derived from an EMBL/GenBank/DDBJ whole genome shotgun (WGS) entry which is preliminary data.</text>
</comment>
<reference evidence="2 3" key="1">
    <citation type="submission" date="2020-08" db="EMBL/GenBank/DDBJ databases">
        <title>Genomic Encyclopedia of Type Strains, Phase III (KMG-III): the genomes of soil and plant-associated and newly described type strains.</title>
        <authorList>
            <person name="Whitman W."/>
        </authorList>
    </citation>
    <scope>NUCLEOTIDE SEQUENCE [LARGE SCALE GENOMIC DNA]</scope>
    <source>
        <strain evidence="2 3">CECT 8234</strain>
    </source>
</reference>
<protein>
    <submittedName>
        <fullName evidence="2">Uncharacterized protein</fullName>
    </submittedName>
</protein>
<evidence type="ECO:0000313" key="2">
    <source>
        <dbReference type="EMBL" id="MBB3154960.1"/>
    </source>
</evidence>
<gene>
    <name evidence="2" type="ORF">FHS16_005059</name>
</gene>
<feature type="region of interest" description="Disordered" evidence="1">
    <location>
        <begin position="1"/>
        <end position="37"/>
    </location>
</feature>